<dbReference type="CDD" id="cd08983">
    <property type="entry name" value="GH43_Bt3655-like"/>
    <property type="match status" value="1"/>
</dbReference>
<evidence type="ECO:0000256" key="3">
    <source>
        <dbReference type="ARBA" id="ARBA00022801"/>
    </source>
</evidence>
<evidence type="ECO:0000256" key="2">
    <source>
        <dbReference type="ARBA" id="ARBA00009865"/>
    </source>
</evidence>
<proteinExistence type="inferred from homology"/>
<gene>
    <name evidence="6" type="ORF">OWO01_07810</name>
</gene>
<dbReference type="InterPro" id="IPR050727">
    <property type="entry name" value="GH43_arabinanases"/>
</dbReference>
<evidence type="ECO:0000313" key="7">
    <source>
        <dbReference type="Proteomes" id="UP001084197"/>
    </source>
</evidence>
<dbReference type="PANTHER" id="PTHR43301">
    <property type="entry name" value="ARABINAN ENDO-1,5-ALPHA-L-ARABINOSIDASE"/>
    <property type="match status" value="1"/>
</dbReference>
<dbReference type="InterPro" id="IPR006710">
    <property type="entry name" value="Glyco_hydro_43"/>
</dbReference>
<dbReference type="GO" id="GO:0004553">
    <property type="term" value="F:hydrolase activity, hydrolyzing O-glycosyl compounds"/>
    <property type="evidence" value="ECO:0007669"/>
    <property type="project" value="InterPro"/>
</dbReference>
<protein>
    <submittedName>
        <fullName evidence="6">Glycoside hydrolase family 43 protein</fullName>
    </submittedName>
</protein>
<name>A0A9J6RCN4_9BACI</name>
<dbReference type="AlphaFoldDB" id="A0A9J6RCN4"/>
<evidence type="ECO:0000256" key="5">
    <source>
        <dbReference type="RuleBase" id="RU361187"/>
    </source>
</evidence>
<reference evidence="6" key="1">
    <citation type="submission" date="2022-11" db="EMBL/GenBank/DDBJ databases">
        <title>WGS of Natronobacillus azotifigens 24KS-1, an anaerobic diazotrophic haloalkaliphile from soda-rich habitats.</title>
        <authorList>
            <person name="Sorokin D.Y."/>
            <person name="Merkel A.Y."/>
        </authorList>
    </citation>
    <scope>NUCLEOTIDE SEQUENCE</scope>
    <source>
        <strain evidence="6">24KS-1</strain>
    </source>
</reference>
<dbReference type="InterPro" id="IPR023296">
    <property type="entry name" value="Glyco_hydro_beta-prop_sf"/>
</dbReference>
<dbReference type="RefSeq" id="WP_268779884.1">
    <property type="nucleotide sequence ID" value="NZ_JAPRAT010000012.1"/>
</dbReference>
<comment type="similarity">
    <text evidence="2 5">Belongs to the glycosyl hydrolase 43 family.</text>
</comment>
<dbReference type="Gene3D" id="2.115.10.20">
    <property type="entry name" value="Glycosyl hydrolase domain, family 43"/>
    <property type="match status" value="1"/>
</dbReference>
<organism evidence="6 7">
    <name type="scientific">Natronobacillus azotifigens</name>
    <dbReference type="NCBI Taxonomy" id="472978"/>
    <lineage>
        <taxon>Bacteria</taxon>
        <taxon>Bacillati</taxon>
        <taxon>Bacillota</taxon>
        <taxon>Bacilli</taxon>
        <taxon>Bacillales</taxon>
        <taxon>Bacillaceae</taxon>
        <taxon>Natronobacillus</taxon>
    </lineage>
</organism>
<sequence length="311" mass="36021">MQHYLFVHFKEKKTPDGEQVYFGLSKDGYRWEEVNNGNPILWSIKGDKGVRDFTISRANNGKFYIFATDLSLAYGMPNQYEHSWGNIARHGSHDLVMWESEDLVHWSEQKMITLGTEDFGCLWAPDIIYDKKNEDYILHWSSPHRSNNFGPMAIYYTRTTDFQNYSEPQLLYRKEDSGVIDSAMYEENEMYYLFVKSEHNPLGVILLKSESITGPFERVYSFDEEMSKLGSGAYEAPTAFKMVDGKWTLLLDFFGVQGKGQGYVPFVAESLESGVFKRSDSAFGFPYGFKHGTVLTITEEEYHRIKNHSFE</sequence>
<comment type="pathway">
    <text evidence="1">Glycan metabolism; L-arabinan degradation.</text>
</comment>
<dbReference type="PANTHER" id="PTHR43301:SF3">
    <property type="entry name" value="ARABINAN ENDO-1,5-ALPHA-L-ARABINOSIDASE A-RELATED"/>
    <property type="match status" value="1"/>
</dbReference>
<dbReference type="EMBL" id="JAPRAT010000012">
    <property type="protein sequence ID" value="MCZ0703115.1"/>
    <property type="molecule type" value="Genomic_DNA"/>
</dbReference>
<dbReference type="GO" id="GO:0005975">
    <property type="term" value="P:carbohydrate metabolic process"/>
    <property type="evidence" value="ECO:0007669"/>
    <property type="project" value="InterPro"/>
</dbReference>
<accession>A0A9J6RCN4</accession>
<evidence type="ECO:0000313" key="6">
    <source>
        <dbReference type="EMBL" id="MCZ0703115.1"/>
    </source>
</evidence>
<dbReference type="SUPFAM" id="SSF75005">
    <property type="entry name" value="Arabinanase/levansucrase/invertase"/>
    <property type="match status" value="1"/>
</dbReference>
<keyword evidence="7" id="KW-1185">Reference proteome</keyword>
<dbReference type="Proteomes" id="UP001084197">
    <property type="component" value="Unassembled WGS sequence"/>
</dbReference>
<keyword evidence="3 5" id="KW-0378">Hydrolase</keyword>
<evidence type="ECO:0000256" key="1">
    <source>
        <dbReference type="ARBA" id="ARBA00004834"/>
    </source>
</evidence>
<keyword evidence="4 5" id="KW-0326">Glycosidase</keyword>
<evidence type="ECO:0000256" key="4">
    <source>
        <dbReference type="ARBA" id="ARBA00023295"/>
    </source>
</evidence>
<dbReference type="Pfam" id="PF04616">
    <property type="entry name" value="Glyco_hydro_43"/>
    <property type="match status" value="1"/>
</dbReference>
<comment type="caution">
    <text evidence="6">The sequence shown here is derived from an EMBL/GenBank/DDBJ whole genome shotgun (WGS) entry which is preliminary data.</text>
</comment>